<dbReference type="RefSeq" id="WP_348029104.1">
    <property type="nucleotide sequence ID" value="NZ_CP129113.1"/>
</dbReference>
<name>A0ABY9KX13_9BACI</name>
<feature type="compositionally biased region" description="Polar residues" evidence="1">
    <location>
        <begin position="97"/>
        <end position="106"/>
    </location>
</feature>
<dbReference type="PROSITE" id="PS51257">
    <property type="entry name" value="PROKAR_LIPOPROTEIN"/>
    <property type="match status" value="1"/>
</dbReference>
<accession>A0ABY9KX13</accession>
<keyword evidence="2" id="KW-0732">Signal</keyword>
<gene>
    <name evidence="3" type="ORF">QR721_03550</name>
</gene>
<feature type="compositionally biased region" description="Polar residues" evidence="1">
    <location>
        <begin position="75"/>
        <end position="89"/>
    </location>
</feature>
<evidence type="ECO:0000256" key="1">
    <source>
        <dbReference type="SAM" id="MobiDB-lite"/>
    </source>
</evidence>
<evidence type="ECO:0000313" key="3">
    <source>
        <dbReference type="EMBL" id="WLV25316.1"/>
    </source>
</evidence>
<keyword evidence="4" id="KW-1185">Reference proteome</keyword>
<evidence type="ECO:0008006" key="5">
    <source>
        <dbReference type="Google" id="ProtNLM"/>
    </source>
</evidence>
<reference evidence="3" key="1">
    <citation type="submission" date="2023-06" db="EMBL/GenBank/DDBJ databases">
        <title>A Treasure from Seagulls: Isolation and Description of Aciduricobacillus qingdaonensis gen. nov., sp. nov., a Rare Obligately Uric Acid-utilizing Member in the Family Bacillaceae.</title>
        <authorList>
            <person name="Liu W."/>
            <person name="Wang B."/>
        </authorList>
    </citation>
    <scope>NUCLEOTIDE SEQUENCE</scope>
    <source>
        <strain evidence="3">44XB</strain>
    </source>
</reference>
<feature type="compositionally biased region" description="Basic and acidic residues" evidence="1">
    <location>
        <begin position="58"/>
        <end position="67"/>
    </location>
</feature>
<evidence type="ECO:0000256" key="2">
    <source>
        <dbReference type="SAM" id="SignalP"/>
    </source>
</evidence>
<feature type="region of interest" description="Disordered" evidence="1">
    <location>
        <begin position="23"/>
        <end position="106"/>
    </location>
</feature>
<feature type="chain" id="PRO_5047038322" description="Lipoprotein" evidence="2">
    <location>
        <begin position="20"/>
        <end position="295"/>
    </location>
</feature>
<feature type="signal peptide" evidence="2">
    <location>
        <begin position="1"/>
        <end position="19"/>
    </location>
</feature>
<dbReference type="EMBL" id="CP129113">
    <property type="protein sequence ID" value="WLV25316.1"/>
    <property type="molecule type" value="Genomic_DNA"/>
</dbReference>
<dbReference type="Proteomes" id="UP001180087">
    <property type="component" value="Chromosome"/>
</dbReference>
<evidence type="ECO:0000313" key="4">
    <source>
        <dbReference type="Proteomes" id="UP001180087"/>
    </source>
</evidence>
<organism evidence="3 4">
    <name type="scientific">Aciduricibacillus chroicocephali</name>
    <dbReference type="NCBI Taxonomy" id="3054939"/>
    <lineage>
        <taxon>Bacteria</taxon>
        <taxon>Bacillati</taxon>
        <taxon>Bacillota</taxon>
        <taxon>Bacilli</taxon>
        <taxon>Bacillales</taxon>
        <taxon>Bacillaceae</taxon>
        <taxon>Aciduricibacillus</taxon>
    </lineage>
</organism>
<protein>
    <recommendedName>
        <fullName evidence="5">Lipoprotein</fullName>
    </recommendedName>
</protein>
<proteinExistence type="predicted"/>
<sequence>MNRKVYTLLSVLLCAGLIAGCSSNDGSSKGTKDESSQNPTASKEKNSNDDNATNVQKETNDKQKQNENEQDQQKAANKNPGTKNQQLASDKSKDTESNQIEPKTLANTLKMNNSLVKRPTAFPVNGDVTTNVTKDTSSFYSVDYRTKADDLVATFSGIRFPSADAAAKDLKEFMNGKEVPKNIETATDLGYGIRGYSEGAAGHGYFGWEEGNWTFNITYITEDKLNSPAIAKEIVNYLEKHKLPAPKDKGIVAINYPQGANSVDVDIRWQENDMIYRLNTNKVPLDALSMAVSVK</sequence>